<feature type="transmembrane region" description="Helical" evidence="1">
    <location>
        <begin position="46"/>
        <end position="65"/>
    </location>
</feature>
<accession>A0A4Q9M4G9</accession>
<keyword evidence="1" id="KW-1133">Transmembrane helix</keyword>
<dbReference type="EMBL" id="PITK01000011">
    <property type="protein sequence ID" value="TBU20898.1"/>
    <property type="molecule type" value="Genomic_DNA"/>
</dbReference>
<dbReference type="VEuPathDB" id="MicrosporidiaDB:CWI38_0011p0090"/>
<name>A0A4Q9M4G9_9MICR</name>
<evidence type="ECO:0000256" key="1">
    <source>
        <dbReference type="SAM" id="Phobius"/>
    </source>
</evidence>
<gene>
    <name evidence="2" type="ORF">CWI38_0011p0090</name>
</gene>
<sequence length="478" mass="55959">MAYFYKLVNGIDERHDGHYKKIQLIVLFIFSVFIMFIGIKYEKISFTFLLSIILICVFFEILEFLKSAIDEDRDIIKIPPYYFKDSVDYCYENIKIIELIVLLLSFILSIILLFFMTMALMVLYAIILILVYRAKYPERIFQKLGIENNITKVLIFICVGIIGFMLIKFHVCNILFAGIFSVCGSILFLASLETSLKQDWGYSNTIDGIKEGALPHCEKKQMCFEEIEYSHERGIFDQNEKFIGIYYKREIDVSTLQSISWVIKDVIILHFDCEKTFKVRFGHFENDLENNHFLISTIYLEKIISPKLLLRFLSLVTNLKINDSSEGLSMGQLMAILEFFKYLIPKRDTDYSGVVFSLIKNGISDDITDINLFNLFESHDFFVSMKTRNMKVSCKYSPNHTQNKLNLEYFDSYNLIIETTAVIIWTQFLKKDHKNNIFVRLLNLSNITCEYSMELASNQYPMILRNKHASRISDKLIP</sequence>
<proteinExistence type="predicted"/>
<evidence type="ECO:0000313" key="3">
    <source>
        <dbReference type="Proteomes" id="UP000292282"/>
    </source>
</evidence>
<dbReference type="Proteomes" id="UP000292282">
    <property type="component" value="Unassembled WGS sequence"/>
</dbReference>
<evidence type="ECO:0000313" key="2">
    <source>
        <dbReference type="EMBL" id="TBU20898.1"/>
    </source>
</evidence>
<organism evidence="2 3">
    <name type="scientific">Hamiltosporidium tvaerminnensis</name>
    <dbReference type="NCBI Taxonomy" id="1176355"/>
    <lineage>
        <taxon>Eukaryota</taxon>
        <taxon>Fungi</taxon>
        <taxon>Fungi incertae sedis</taxon>
        <taxon>Microsporidia</taxon>
        <taxon>Dubosqiidae</taxon>
        <taxon>Hamiltosporidium</taxon>
    </lineage>
</organism>
<feature type="transmembrane region" description="Helical" evidence="1">
    <location>
        <begin position="22"/>
        <end position="39"/>
    </location>
</feature>
<comment type="caution">
    <text evidence="2">The sequence shown here is derived from an EMBL/GenBank/DDBJ whole genome shotgun (WGS) entry which is preliminary data.</text>
</comment>
<keyword evidence="1" id="KW-0812">Transmembrane</keyword>
<feature type="transmembrane region" description="Helical" evidence="1">
    <location>
        <begin position="99"/>
        <end position="132"/>
    </location>
</feature>
<feature type="transmembrane region" description="Helical" evidence="1">
    <location>
        <begin position="153"/>
        <end position="169"/>
    </location>
</feature>
<reference evidence="2 3" key="1">
    <citation type="submission" date="2017-12" db="EMBL/GenBank/DDBJ databases">
        <authorList>
            <person name="Pombert J.-F."/>
            <person name="Haag K.L."/>
            <person name="Ebert D."/>
        </authorList>
    </citation>
    <scope>NUCLEOTIDE SEQUENCE [LARGE SCALE GENOMIC DNA]</scope>
    <source>
        <strain evidence="2">IL-G-3</strain>
    </source>
</reference>
<protein>
    <submittedName>
        <fullName evidence="2">Uncharacterized protein</fullName>
    </submittedName>
</protein>
<keyword evidence="3" id="KW-1185">Reference proteome</keyword>
<dbReference type="AlphaFoldDB" id="A0A4Q9M4G9"/>
<keyword evidence="1" id="KW-0472">Membrane</keyword>